<dbReference type="NCBIfam" id="TIGR00360">
    <property type="entry name" value="ComEC_N-term"/>
    <property type="match status" value="1"/>
</dbReference>
<reference evidence="9 10" key="1">
    <citation type="submission" date="2019-06" db="EMBL/GenBank/DDBJ databases">
        <title>Sequencing the genomes of 1000 actinobacteria strains.</title>
        <authorList>
            <person name="Klenk H.-P."/>
        </authorList>
    </citation>
    <scope>NUCLEOTIDE SEQUENCE [LARGE SCALE GENOMIC DNA]</scope>
    <source>
        <strain evidence="9 10">DSM 103495</strain>
    </source>
</reference>
<evidence type="ECO:0000256" key="3">
    <source>
        <dbReference type="ARBA" id="ARBA00022692"/>
    </source>
</evidence>
<evidence type="ECO:0000256" key="5">
    <source>
        <dbReference type="ARBA" id="ARBA00023136"/>
    </source>
</evidence>
<dbReference type="SUPFAM" id="SSF56281">
    <property type="entry name" value="Metallo-hydrolase/oxidoreductase"/>
    <property type="match status" value="1"/>
</dbReference>
<dbReference type="Gene3D" id="3.60.15.10">
    <property type="entry name" value="Ribonuclease Z/Hydroxyacylglutathione hydrolase-like"/>
    <property type="match status" value="1"/>
</dbReference>
<dbReference type="InterPro" id="IPR001279">
    <property type="entry name" value="Metallo-B-lactamas"/>
</dbReference>
<feature type="transmembrane region" description="Helical" evidence="7">
    <location>
        <begin position="316"/>
        <end position="332"/>
    </location>
</feature>
<keyword evidence="10" id="KW-1185">Reference proteome</keyword>
<gene>
    <name evidence="9" type="ORF">FB390_5796</name>
</gene>
<dbReference type="AlphaFoldDB" id="A0A543EVP1"/>
<dbReference type="PANTHER" id="PTHR30619">
    <property type="entry name" value="DNA INTERNALIZATION/COMPETENCE PROTEIN COMEC/REC2"/>
    <property type="match status" value="1"/>
</dbReference>
<feature type="region of interest" description="Disordered" evidence="6">
    <location>
        <begin position="634"/>
        <end position="709"/>
    </location>
</feature>
<proteinExistence type="predicted"/>
<dbReference type="Pfam" id="PF03772">
    <property type="entry name" value="Competence"/>
    <property type="match status" value="1"/>
</dbReference>
<comment type="caution">
    <text evidence="9">The sequence shown here is derived from an EMBL/GenBank/DDBJ whole genome shotgun (WGS) entry which is preliminary data.</text>
</comment>
<evidence type="ECO:0000256" key="1">
    <source>
        <dbReference type="ARBA" id="ARBA00004651"/>
    </source>
</evidence>
<evidence type="ECO:0000313" key="9">
    <source>
        <dbReference type="EMBL" id="TQM25639.1"/>
    </source>
</evidence>
<keyword evidence="2" id="KW-1003">Cell membrane</keyword>
<evidence type="ECO:0000256" key="7">
    <source>
        <dbReference type="SAM" id="Phobius"/>
    </source>
</evidence>
<dbReference type="InterPro" id="IPR036866">
    <property type="entry name" value="RibonucZ/Hydroxyglut_hydro"/>
</dbReference>
<dbReference type="PANTHER" id="PTHR30619:SF1">
    <property type="entry name" value="RECOMBINATION PROTEIN 2"/>
    <property type="match status" value="1"/>
</dbReference>
<dbReference type="Pfam" id="PF00753">
    <property type="entry name" value="Lactamase_B"/>
    <property type="match status" value="1"/>
</dbReference>
<name>A0A543EVP1_9NOCA</name>
<dbReference type="GO" id="GO:0005886">
    <property type="term" value="C:plasma membrane"/>
    <property type="evidence" value="ECO:0007669"/>
    <property type="project" value="UniProtKB-SubCell"/>
</dbReference>
<feature type="transmembrane region" description="Helical" evidence="7">
    <location>
        <begin position="514"/>
        <end position="532"/>
    </location>
</feature>
<feature type="transmembrane region" description="Helical" evidence="7">
    <location>
        <begin position="489"/>
        <end position="509"/>
    </location>
</feature>
<keyword evidence="5 7" id="KW-0472">Membrane</keyword>
<evidence type="ECO:0000256" key="6">
    <source>
        <dbReference type="SAM" id="MobiDB-lite"/>
    </source>
</evidence>
<dbReference type="EMBL" id="VFPG01000002">
    <property type="protein sequence ID" value="TQM25639.1"/>
    <property type="molecule type" value="Genomic_DNA"/>
</dbReference>
<feature type="transmembrane region" description="Helical" evidence="7">
    <location>
        <begin position="363"/>
        <end position="384"/>
    </location>
</feature>
<comment type="subcellular location">
    <subcellularLocation>
        <location evidence="1">Cell membrane</location>
        <topology evidence="1">Multi-pass membrane protein</topology>
    </subcellularLocation>
</comment>
<organism evidence="9 10">
    <name type="scientific">Nocardia bhagyanarayanae</name>
    <dbReference type="NCBI Taxonomy" id="1215925"/>
    <lineage>
        <taxon>Bacteria</taxon>
        <taxon>Bacillati</taxon>
        <taxon>Actinomycetota</taxon>
        <taxon>Actinomycetes</taxon>
        <taxon>Mycobacteriales</taxon>
        <taxon>Nocardiaceae</taxon>
        <taxon>Nocardia</taxon>
    </lineage>
</organism>
<dbReference type="InterPro" id="IPR052159">
    <property type="entry name" value="Competence_DNA_uptake"/>
</dbReference>
<accession>A0A543EVP1</accession>
<evidence type="ECO:0000259" key="8">
    <source>
        <dbReference type="SMART" id="SM00849"/>
    </source>
</evidence>
<dbReference type="Proteomes" id="UP000316331">
    <property type="component" value="Unassembled WGS sequence"/>
</dbReference>
<dbReference type="SMART" id="SM00849">
    <property type="entry name" value="Lactamase_B"/>
    <property type="match status" value="1"/>
</dbReference>
<dbReference type="InterPro" id="IPR004477">
    <property type="entry name" value="ComEC_N"/>
</dbReference>
<evidence type="ECO:0000256" key="2">
    <source>
        <dbReference type="ARBA" id="ARBA00022475"/>
    </source>
</evidence>
<protein>
    <submittedName>
        <fullName evidence="9">Competence protein ComEC</fullName>
    </submittedName>
</protein>
<feature type="transmembrane region" description="Helical" evidence="7">
    <location>
        <begin position="293"/>
        <end position="310"/>
    </location>
</feature>
<sequence>MSSSLDAREPASAERAQIMDARLLPAALCCWAVTIVVLGSGWLVGIAVALGSAVAAAGSAMVSRQGRFARAKVHRAVASTLLAAVLFGAGFALAAAWREYRVASHPMREAYGLSLRIVVTPTDDPKPLPSNTFGAERRWVVRAALREYHRAEATVRSGGRVVVFASGPEWADLLPGQPIEFRAQPQPPKNRDLTVAALHALGPPKPVAPPPWWQRAAASVRDDFADTATAVLPPDAAGLIPALVLGDTSGLPEPVREDFETAGLQHLCVVSGANFTILLTVVLFVVRTLTLGPRAAATAATAALVMFVVVARPDPSVLRAAAMGAITLLALVTGRRKQALPALCVAVIGLLLVWPELAVNAGFALSVLATAGLILLAPSWADWLRARGWWRLPAEVVAVSAAAFTVTVPIMVALTGRISVVAILANVLVAPVIAPLTVIGALGAACASVWPPVAELVLRCAGPPLWWLLTVAERTAALPGATITVPGGSIGGLTAAAFVIVAVCALRVAPIRRIAAVIVLSSTAVLLPVRLWNPGWPAPDWVLAACDIGQGDGLALSVGHGTAVVIDVGPDPRTMRTCLDRLHIHHIALLALTHPHADHIGGLTGAIHGRTVAAIATAPGELDEVGLSARAAVSSNAETARHHRTSSEEARPGAAVPDPGDCCSGGSAGRPAATPHTWSEHRSEATIGIDEGDNPAPSQRSRTPDDRTPITAPAQITEIAARAEIPLLELSAGHVMQFGPVELTVLSPAATHPRPRHPTDEPNDRSLVLTATTPAGRILLTGDIESPAQHRLLRNPTPLRADILKVPHHGSQTTTKEFLTAVHPRLAIISSGPDNTFGHPHPAILTALHSLGTTIARTDQHGDILIAGTPTHLRIHTRPG</sequence>
<feature type="transmembrane region" description="Helical" evidence="7">
    <location>
        <begin position="339"/>
        <end position="357"/>
    </location>
</feature>
<keyword evidence="3 7" id="KW-0812">Transmembrane</keyword>
<evidence type="ECO:0000256" key="4">
    <source>
        <dbReference type="ARBA" id="ARBA00022989"/>
    </source>
</evidence>
<feature type="transmembrane region" description="Helical" evidence="7">
    <location>
        <begin position="396"/>
        <end position="414"/>
    </location>
</feature>
<keyword evidence="4 7" id="KW-1133">Transmembrane helix</keyword>
<feature type="transmembrane region" description="Helical" evidence="7">
    <location>
        <begin position="420"/>
        <end position="442"/>
    </location>
</feature>
<feature type="transmembrane region" description="Helical" evidence="7">
    <location>
        <begin position="264"/>
        <end position="286"/>
    </location>
</feature>
<feature type="transmembrane region" description="Helical" evidence="7">
    <location>
        <begin position="76"/>
        <end position="97"/>
    </location>
</feature>
<feature type="transmembrane region" description="Helical" evidence="7">
    <location>
        <begin position="449"/>
        <end position="469"/>
    </location>
</feature>
<dbReference type="RefSeq" id="WP_221639428.1">
    <property type="nucleotide sequence ID" value="NZ_VFPG01000002.1"/>
</dbReference>
<feature type="domain" description="Metallo-beta-lactamase" evidence="8">
    <location>
        <begin position="552"/>
        <end position="832"/>
    </location>
</feature>
<evidence type="ECO:0000313" key="10">
    <source>
        <dbReference type="Proteomes" id="UP000316331"/>
    </source>
</evidence>